<dbReference type="Gene3D" id="3.40.30.10">
    <property type="entry name" value="Glutaredoxin"/>
    <property type="match status" value="1"/>
</dbReference>
<protein>
    <submittedName>
        <fullName evidence="2">Glutathione S-transferase</fullName>
        <ecNumber evidence="2">2.5.1.18</ecNumber>
    </submittedName>
</protein>
<proteinExistence type="predicted"/>
<dbReference type="Proteomes" id="UP000528945">
    <property type="component" value="Unassembled WGS sequence"/>
</dbReference>
<evidence type="ECO:0000313" key="2">
    <source>
        <dbReference type="EMBL" id="MBB3877029.1"/>
    </source>
</evidence>
<organism evidence="2 3">
    <name type="scientific">Sphingomonas aquatilis</name>
    <dbReference type="NCBI Taxonomy" id="93063"/>
    <lineage>
        <taxon>Bacteria</taxon>
        <taxon>Pseudomonadati</taxon>
        <taxon>Pseudomonadota</taxon>
        <taxon>Alphaproteobacteria</taxon>
        <taxon>Sphingomonadales</taxon>
        <taxon>Sphingomonadaceae</taxon>
        <taxon>Sphingomonas</taxon>
    </lineage>
</organism>
<sequence length="151" mass="17027">MLDDAQVLTEGPAILQYLADLRPKYGLAPENGSLERVRLQEWLNFITAEIHAGSSPLFDKSLPTAVQETVKAKLFRRLDIVEARLADADYLMGKRFTVADVYLFTVLGWMRFFSIGLDRWPSLPGYMRRVAERPSVSAALAREQEIAPVAE</sequence>
<gene>
    <name evidence="2" type="ORF">GGR47_003297</name>
</gene>
<dbReference type="InterPro" id="IPR004046">
    <property type="entry name" value="GST_C"/>
</dbReference>
<dbReference type="SUPFAM" id="SSF47616">
    <property type="entry name" value="GST C-terminal domain-like"/>
    <property type="match status" value="1"/>
</dbReference>
<comment type="caution">
    <text evidence="2">The sequence shown here is derived from an EMBL/GenBank/DDBJ whole genome shotgun (WGS) entry which is preliminary data.</text>
</comment>
<dbReference type="PANTHER" id="PTHR44051">
    <property type="entry name" value="GLUTATHIONE S-TRANSFERASE-RELATED"/>
    <property type="match status" value="1"/>
</dbReference>
<dbReference type="AlphaFoldDB" id="A0AAW3TWK3"/>
<dbReference type="RefSeq" id="WP_147036021.1">
    <property type="nucleotide sequence ID" value="NZ_JACIDB010000010.1"/>
</dbReference>
<evidence type="ECO:0000313" key="3">
    <source>
        <dbReference type="Proteomes" id="UP000528945"/>
    </source>
</evidence>
<feature type="domain" description="GST C-terminal" evidence="1">
    <location>
        <begin position="32"/>
        <end position="149"/>
    </location>
</feature>
<accession>A0AAW3TWK3</accession>
<keyword evidence="2" id="KW-0808">Transferase</keyword>
<name>A0AAW3TWK3_9SPHN</name>
<dbReference type="PANTHER" id="PTHR44051:SF8">
    <property type="entry name" value="GLUTATHIONE S-TRANSFERASE GSTA"/>
    <property type="match status" value="1"/>
</dbReference>
<evidence type="ECO:0000259" key="1">
    <source>
        <dbReference type="PROSITE" id="PS50405"/>
    </source>
</evidence>
<dbReference type="PROSITE" id="PS50405">
    <property type="entry name" value="GST_CTER"/>
    <property type="match status" value="1"/>
</dbReference>
<dbReference type="GO" id="GO:0004364">
    <property type="term" value="F:glutathione transferase activity"/>
    <property type="evidence" value="ECO:0007669"/>
    <property type="project" value="UniProtKB-EC"/>
</dbReference>
<dbReference type="CDD" id="cd03188">
    <property type="entry name" value="GST_C_Beta"/>
    <property type="match status" value="1"/>
</dbReference>
<dbReference type="Pfam" id="PF00043">
    <property type="entry name" value="GST_C"/>
    <property type="match status" value="1"/>
</dbReference>
<reference evidence="2 3" key="1">
    <citation type="submission" date="2020-08" db="EMBL/GenBank/DDBJ databases">
        <title>Genomic Encyclopedia of Type Strains, Phase IV (KMG-IV): sequencing the most valuable type-strain genomes for metagenomic binning, comparative biology and taxonomic classification.</title>
        <authorList>
            <person name="Goeker M."/>
        </authorList>
    </citation>
    <scope>NUCLEOTIDE SEQUENCE [LARGE SCALE GENOMIC DNA]</scope>
    <source>
        <strain evidence="2 3">DSM 15581</strain>
    </source>
</reference>
<keyword evidence="3" id="KW-1185">Reference proteome</keyword>
<dbReference type="InterPro" id="IPR036282">
    <property type="entry name" value="Glutathione-S-Trfase_C_sf"/>
</dbReference>
<dbReference type="InterPro" id="IPR010987">
    <property type="entry name" value="Glutathione-S-Trfase_C-like"/>
</dbReference>
<dbReference type="Gene3D" id="1.20.1050.10">
    <property type="match status" value="1"/>
</dbReference>
<dbReference type="EMBL" id="JACIDB010000010">
    <property type="protein sequence ID" value="MBB3877029.1"/>
    <property type="molecule type" value="Genomic_DNA"/>
</dbReference>
<dbReference type="EC" id="2.5.1.18" evidence="2"/>